<dbReference type="Proteomes" id="UP000440578">
    <property type="component" value="Unassembled WGS sequence"/>
</dbReference>
<keyword evidence="17" id="KW-1185">Reference proteome</keyword>
<evidence type="ECO:0000256" key="2">
    <source>
        <dbReference type="ARBA" id="ARBA00022448"/>
    </source>
</evidence>
<dbReference type="Pfam" id="PF13637">
    <property type="entry name" value="Ank_4"/>
    <property type="match status" value="1"/>
</dbReference>
<accession>A0A6A4UZ39</accession>
<dbReference type="Gene3D" id="1.25.40.20">
    <property type="entry name" value="Ankyrin repeat-containing domain"/>
    <property type="match status" value="1"/>
</dbReference>
<feature type="transmembrane region" description="Helical" evidence="14">
    <location>
        <begin position="400"/>
        <end position="421"/>
    </location>
</feature>
<keyword evidence="2" id="KW-0813">Transport</keyword>
<evidence type="ECO:0000256" key="6">
    <source>
        <dbReference type="ARBA" id="ARBA00022989"/>
    </source>
</evidence>
<dbReference type="PANTHER" id="PTHR47143:SF1">
    <property type="entry name" value="ION_TRANS DOMAIN-CONTAINING PROTEIN"/>
    <property type="match status" value="1"/>
</dbReference>
<dbReference type="SUPFAM" id="SSF48403">
    <property type="entry name" value="Ankyrin repeat"/>
    <property type="match status" value="1"/>
</dbReference>
<gene>
    <name evidence="16" type="primary">pyx_3</name>
    <name evidence="16" type="ORF">FJT64_012565</name>
</gene>
<dbReference type="PANTHER" id="PTHR47143">
    <property type="entry name" value="TRANSIENT RECEPTOR POTENTIAL CATION CHANNEL PROTEIN PAINLESS"/>
    <property type="match status" value="1"/>
</dbReference>
<feature type="transmembrane region" description="Helical" evidence="14">
    <location>
        <begin position="467"/>
        <end position="482"/>
    </location>
</feature>
<keyword evidence="7 12" id="KW-0040">ANK repeat</keyword>
<dbReference type="SMART" id="SM00248">
    <property type="entry name" value="ANK"/>
    <property type="match status" value="5"/>
</dbReference>
<keyword evidence="5" id="KW-0677">Repeat</keyword>
<keyword evidence="11" id="KW-0407">Ion channel</keyword>
<comment type="caution">
    <text evidence="16">The sequence shown here is derived from an EMBL/GenBank/DDBJ whole genome shotgun (WGS) entry which is preliminary data.</text>
</comment>
<dbReference type="InterPro" id="IPR005821">
    <property type="entry name" value="Ion_trans_dom"/>
</dbReference>
<dbReference type="InterPro" id="IPR052076">
    <property type="entry name" value="TRP_cation_channel"/>
</dbReference>
<evidence type="ECO:0000256" key="12">
    <source>
        <dbReference type="PROSITE-ProRule" id="PRU00023"/>
    </source>
</evidence>
<feature type="transmembrane region" description="Helical" evidence="14">
    <location>
        <begin position="591"/>
        <end position="618"/>
    </location>
</feature>
<feature type="transmembrane region" description="Helical" evidence="14">
    <location>
        <begin position="561"/>
        <end position="579"/>
    </location>
</feature>
<evidence type="ECO:0000256" key="3">
    <source>
        <dbReference type="ARBA" id="ARBA00022606"/>
    </source>
</evidence>
<dbReference type="PROSITE" id="PS50297">
    <property type="entry name" value="ANK_REP_REGION"/>
    <property type="match status" value="2"/>
</dbReference>
<reference evidence="16 17" key="1">
    <citation type="submission" date="2019-07" db="EMBL/GenBank/DDBJ databases">
        <title>Draft genome assembly of a fouling barnacle, Amphibalanus amphitrite (Darwin, 1854): The first reference genome for Thecostraca.</title>
        <authorList>
            <person name="Kim W."/>
        </authorList>
    </citation>
    <scope>NUCLEOTIDE SEQUENCE [LARGE SCALE GENOMIC DNA]</scope>
    <source>
        <strain evidence="16">SNU_AA5</strain>
        <tissue evidence="16">Soma without cirri and trophi</tissue>
    </source>
</reference>
<keyword evidence="8" id="KW-0406">Ion transport</keyword>
<dbReference type="PROSITE" id="PS50088">
    <property type="entry name" value="ANK_REPEAT"/>
    <property type="match status" value="2"/>
</dbReference>
<evidence type="ECO:0000256" key="7">
    <source>
        <dbReference type="ARBA" id="ARBA00023043"/>
    </source>
</evidence>
<dbReference type="EMBL" id="VIIS01002059">
    <property type="protein sequence ID" value="KAF0289117.1"/>
    <property type="molecule type" value="Genomic_DNA"/>
</dbReference>
<feature type="transmembrane region" description="Helical" evidence="14">
    <location>
        <begin position="488"/>
        <end position="511"/>
    </location>
</feature>
<feature type="region of interest" description="Disordered" evidence="13">
    <location>
        <begin position="810"/>
        <end position="832"/>
    </location>
</feature>
<dbReference type="Pfam" id="PF00520">
    <property type="entry name" value="Ion_trans"/>
    <property type="match status" value="1"/>
</dbReference>
<feature type="region of interest" description="Disordered" evidence="13">
    <location>
        <begin position="119"/>
        <end position="149"/>
    </location>
</feature>
<evidence type="ECO:0000256" key="14">
    <source>
        <dbReference type="SAM" id="Phobius"/>
    </source>
</evidence>
<feature type="transmembrane region" description="Helical" evidence="14">
    <location>
        <begin position="531"/>
        <end position="549"/>
    </location>
</feature>
<dbReference type="Pfam" id="PF12796">
    <property type="entry name" value="Ank_2"/>
    <property type="match status" value="1"/>
</dbReference>
<dbReference type="InterPro" id="IPR002110">
    <property type="entry name" value="Ankyrin_rpt"/>
</dbReference>
<evidence type="ECO:0000256" key="8">
    <source>
        <dbReference type="ARBA" id="ARBA00023065"/>
    </source>
</evidence>
<protein>
    <submittedName>
        <fullName evidence="16">Transient receptor potential channel pyrexia</fullName>
    </submittedName>
</protein>
<feature type="transmembrane region" description="Helical" evidence="14">
    <location>
        <begin position="15"/>
        <end position="39"/>
    </location>
</feature>
<feature type="transmembrane region" description="Helical" evidence="14">
    <location>
        <begin position="51"/>
        <end position="80"/>
    </location>
</feature>
<proteinExistence type="predicted"/>
<evidence type="ECO:0000256" key="9">
    <source>
        <dbReference type="ARBA" id="ARBA00023136"/>
    </source>
</evidence>
<dbReference type="AlphaFoldDB" id="A0A6A4UZ39"/>
<dbReference type="GO" id="GO:0034703">
    <property type="term" value="C:cation channel complex"/>
    <property type="evidence" value="ECO:0007669"/>
    <property type="project" value="UniProtKB-ARBA"/>
</dbReference>
<keyword evidence="10" id="KW-0325">Glycoprotein</keyword>
<organism evidence="16 17">
    <name type="scientific">Amphibalanus amphitrite</name>
    <name type="common">Striped barnacle</name>
    <name type="synonym">Balanus amphitrite</name>
    <dbReference type="NCBI Taxonomy" id="1232801"/>
    <lineage>
        <taxon>Eukaryota</taxon>
        <taxon>Metazoa</taxon>
        <taxon>Ecdysozoa</taxon>
        <taxon>Arthropoda</taxon>
        <taxon>Crustacea</taxon>
        <taxon>Multicrustacea</taxon>
        <taxon>Cirripedia</taxon>
        <taxon>Thoracica</taxon>
        <taxon>Thoracicalcarea</taxon>
        <taxon>Balanomorpha</taxon>
        <taxon>Balanoidea</taxon>
        <taxon>Balanidae</taxon>
        <taxon>Amphibalaninae</taxon>
        <taxon>Amphibalanus</taxon>
    </lineage>
</organism>
<evidence type="ECO:0000259" key="15">
    <source>
        <dbReference type="Pfam" id="PF00520"/>
    </source>
</evidence>
<keyword evidence="6 14" id="KW-1133">Transmembrane helix</keyword>
<keyword evidence="3" id="KW-0716">Sensory transduction</keyword>
<evidence type="ECO:0000256" key="1">
    <source>
        <dbReference type="ARBA" id="ARBA00004141"/>
    </source>
</evidence>
<feature type="domain" description="Ion transport" evidence="15">
    <location>
        <begin position="427"/>
        <end position="622"/>
    </location>
</feature>
<evidence type="ECO:0000313" key="17">
    <source>
        <dbReference type="Proteomes" id="UP000440578"/>
    </source>
</evidence>
<evidence type="ECO:0000313" key="16">
    <source>
        <dbReference type="EMBL" id="KAF0289117.1"/>
    </source>
</evidence>
<keyword evidence="4 14" id="KW-0812">Transmembrane</keyword>
<feature type="repeat" description="ANK" evidence="12">
    <location>
        <begin position="182"/>
        <end position="214"/>
    </location>
</feature>
<evidence type="ECO:0000256" key="5">
    <source>
        <dbReference type="ARBA" id="ARBA00022737"/>
    </source>
</evidence>
<evidence type="ECO:0000256" key="13">
    <source>
        <dbReference type="SAM" id="MobiDB-lite"/>
    </source>
</evidence>
<dbReference type="InterPro" id="IPR036770">
    <property type="entry name" value="Ankyrin_rpt-contain_sf"/>
</dbReference>
<dbReference type="GO" id="GO:0005216">
    <property type="term" value="F:monoatomic ion channel activity"/>
    <property type="evidence" value="ECO:0007669"/>
    <property type="project" value="InterPro"/>
</dbReference>
<sequence>MGPSQTAADRAVPAVVRAVLAAVRAVLARVVLAAVRVVLVTARVVLVTARLVLVAVLAVLVAALVVLVTVWVVLAAVRAVLVAVRVVPAADLVLVTVRVVPAAARVVLVTVGAETSKEMPGDKVRFSGRSLDSAGSPSSRPRHHPAGVHGPLQEAVLRGSAEEVRLFLNSSSSSDVNAKDAVGRTALMLAVEADSPEVIDLLLKHGAEPNEGNAFGTSALYQAVCARRLRCAERLLLGGALVNAHSLRQRHAPLHAACADGDARLVALLLSFGADADVLDYRHRTPLHAAAAGGFCDCLALLEADAALSAADLRLLLRERPAAVQQLLDGGVQPGDGGVLLVGYKPLRDIGGAERPFEAELVTELQRSGRWDLLGHPAVELLLELTRQDRYFVYHTAAKILWCVVFLASLLGAMVVDLYRVGSDIPRLEVALKGVLVTLNVFQLLFLVVKCAVIGGGFFLSGRRWPVLVKTVLIFVVVFLRSEPEKRLVYAFSVLMAFFEFTMALESISVWKTTRAISSLLHVTRSIAEYLLVYSPVLIGFSVAFSVMFGSGDVPGSNLFHGHFLAINMAAMVLGEVDVMEAEKHTPQSGLGYALSTLVFLMFVVLVPIVMLNLLLALTISDTTKFLSKGGAEFLQNLANRTAWNQQAAFMVDGWVHKLKRLMPEWLFRHVARYSLQLKWQSVLPRPAAAVRATPHITVDPFARGGKKVRAFVAGYSRRFRVRSELRQSLDAIVQARRPAEPVVPPVTTGLDAEDDDVCESGLGSVGTGTLLGSCEELCQSTSGVLRSTVSSRLLSERRPLSVQRRYSRAPLTHTVSSAGRSGRAGRTASSPVAHLGEQLAGIRDVLQRQQAALERQQDVENSMLERLRQMEDVMSKMAAAQ</sequence>
<name>A0A6A4UZ39_AMPAM</name>
<feature type="repeat" description="ANK" evidence="12">
    <location>
        <begin position="249"/>
        <end position="281"/>
    </location>
</feature>
<keyword evidence="9 14" id="KW-0472">Membrane</keyword>
<dbReference type="OrthoDB" id="7770266at2759"/>
<evidence type="ECO:0000256" key="10">
    <source>
        <dbReference type="ARBA" id="ARBA00023180"/>
    </source>
</evidence>
<evidence type="ECO:0000256" key="11">
    <source>
        <dbReference type="ARBA" id="ARBA00023303"/>
    </source>
</evidence>
<evidence type="ECO:0000256" key="4">
    <source>
        <dbReference type="ARBA" id="ARBA00022692"/>
    </source>
</evidence>
<comment type="subcellular location">
    <subcellularLocation>
        <location evidence="1">Membrane</location>
        <topology evidence="1">Multi-pass membrane protein</topology>
    </subcellularLocation>
</comment>
<feature type="transmembrane region" description="Helical" evidence="14">
    <location>
        <begin position="441"/>
        <end position="460"/>
    </location>
</feature>
<keyword evidence="16" id="KW-0675">Receptor</keyword>